<proteinExistence type="inferred from homology"/>
<sequence length="505" mass="51804">MSQRTHEPAPREAPPEDLGALELAAALRSGAVDAREHTEAVLARAAERGPAVGAFAHLLTERSRRQADCAAQALGAARSSEAREELARTRPLLGVPLPLKALSRIAGEPFEGGSAALAGMTAEVTDGVAASILEGGTVTIGLTTAPELGLPCYTEPATSAPARTPWDPTRIAGGSSGGAAAAVAAGIVPLAHGSDGGGSVRIPASCCGVVGMKPTRGLVSPGPFGAEGFGLVTDGVLARSVRDAAAGLSLIARTRPGDAWPQALPAPGSLVSGGLPSSLLGAASGEARPEALRIGVLTEPLAADCDVHPGALRAVERARTVLEGLGHACTQIPAPYAPPAWRAFMPLWTVGAAAIPLPPEREELLTPYTRWIRERGREYSGVEVAAAFTQMQMLARQVGEAFAPFDVILTPTLAAPPLPPSAFLDLDPEADFDAQCAFTPWTSTWNMTGSAAISVPLHREAVEGRDLPFGVQVGAVRHGDDALLLALAAQLDGADPWPLITWAAA</sequence>
<gene>
    <name evidence="3" type="ORF">Bequi_00460</name>
</gene>
<name>A0ABT0QXJ5_9MICO</name>
<reference evidence="3" key="1">
    <citation type="submission" date="2022-02" db="EMBL/GenBank/DDBJ databases">
        <authorList>
            <person name="Lee M."/>
            <person name="Kim S.-J."/>
            <person name="Jung M.-Y."/>
        </authorList>
    </citation>
    <scope>NUCLEOTIDE SEQUENCE</scope>
    <source>
        <strain evidence="3">JHP9</strain>
    </source>
</reference>
<evidence type="ECO:0000313" key="4">
    <source>
        <dbReference type="Proteomes" id="UP001203761"/>
    </source>
</evidence>
<dbReference type="PROSITE" id="PS00571">
    <property type="entry name" value="AMIDASES"/>
    <property type="match status" value="1"/>
</dbReference>
<dbReference type="PANTHER" id="PTHR11895:SF7">
    <property type="entry name" value="GLUTAMYL-TRNA(GLN) AMIDOTRANSFERASE SUBUNIT A, MITOCHONDRIAL"/>
    <property type="match status" value="1"/>
</dbReference>
<dbReference type="SUPFAM" id="SSF75304">
    <property type="entry name" value="Amidase signature (AS) enzymes"/>
    <property type="match status" value="1"/>
</dbReference>
<dbReference type="InterPro" id="IPR020556">
    <property type="entry name" value="Amidase_CS"/>
</dbReference>
<dbReference type="Gene3D" id="3.90.1300.10">
    <property type="entry name" value="Amidase signature (AS) domain"/>
    <property type="match status" value="1"/>
</dbReference>
<organism evidence="3 4">
    <name type="scientific">Brachybacterium equifaecis</name>
    <dbReference type="NCBI Taxonomy" id="2910770"/>
    <lineage>
        <taxon>Bacteria</taxon>
        <taxon>Bacillati</taxon>
        <taxon>Actinomycetota</taxon>
        <taxon>Actinomycetes</taxon>
        <taxon>Micrococcales</taxon>
        <taxon>Dermabacteraceae</taxon>
        <taxon>Brachybacterium</taxon>
    </lineage>
</organism>
<comment type="similarity">
    <text evidence="1">Belongs to the amidase family.</text>
</comment>
<evidence type="ECO:0000256" key="1">
    <source>
        <dbReference type="ARBA" id="ARBA00009199"/>
    </source>
</evidence>
<comment type="caution">
    <text evidence="3">The sequence shown here is derived from an EMBL/GenBank/DDBJ whole genome shotgun (WGS) entry which is preliminary data.</text>
</comment>
<protein>
    <submittedName>
        <fullName evidence="3">Amidase</fullName>
    </submittedName>
</protein>
<feature type="domain" description="Amidase" evidence="2">
    <location>
        <begin position="36"/>
        <end position="484"/>
    </location>
</feature>
<keyword evidence="4" id="KW-1185">Reference proteome</keyword>
<dbReference type="RefSeq" id="WP_249736029.1">
    <property type="nucleotide sequence ID" value="NZ_JAKNCJ010000001.1"/>
</dbReference>
<dbReference type="InterPro" id="IPR023631">
    <property type="entry name" value="Amidase_dom"/>
</dbReference>
<accession>A0ABT0QXJ5</accession>
<evidence type="ECO:0000313" key="3">
    <source>
        <dbReference type="EMBL" id="MCL6421868.1"/>
    </source>
</evidence>
<dbReference type="InterPro" id="IPR000120">
    <property type="entry name" value="Amidase"/>
</dbReference>
<dbReference type="InterPro" id="IPR036928">
    <property type="entry name" value="AS_sf"/>
</dbReference>
<dbReference type="EMBL" id="JAKNCJ010000001">
    <property type="protein sequence ID" value="MCL6421868.1"/>
    <property type="molecule type" value="Genomic_DNA"/>
</dbReference>
<evidence type="ECO:0000259" key="2">
    <source>
        <dbReference type="Pfam" id="PF01425"/>
    </source>
</evidence>
<dbReference type="PANTHER" id="PTHR11895">
    <property type="entry name" value="TRANSAMIDASE"/>
    <property type="match status" value="1"/>
</dbReference>
<dbReference type="Proteomes" id="UP001203761">
    <property type="component" value="Unassembled WGS sequence"/>
</dbReference>
<dbReference type="Pfam" id="PF01425">
    <property type="entry name" value="Amidase"/>
    <property type="match status" value="1"/>
</dbReference>